<proteinExistence type="predicted"/>
<evidence type="ECO:0000313" key="4">
    <source>
        <dbReference type="Proteomes" id="UP001151760"/>
    </source>
</evidence>
<accession>A0ABQ5ERQ0</accession>
<feature type="compositionally biased region" description="Polar residues" evidence="2">
    <location>
        <begin position="43"/>
        <end position="62"/>
    </location>
</feature>
<dbReference type="EMBL" id="BQNB010016607">
    <property type="protein sequence ID" value="GJT53676.1"/>
    <property type="molecule type" value="Genomic_DNA"/>
</dbReference>
<gene>
    <name evidence="3" type="ORF">Tco_0988730</name>
</gene>
<feature type="compositionally biased region" description="Polar residues" evidence="2">
    <location>
        <begin position="77"/>
        <end position="94"/>
    </location>
</feature>
<reference evidence="3" key="2">
    <citation type="submission" date="2022-01" db="EMBL/GenBank/DDBJ databases">
        <authorList>
            <person name="Yamashiro T."/>
            <person name="Shiraishi A."/>
            <person name="Satake H."/>
            <person name="Nakayama K."/>
        </authorList>
    </citation>
    <scope>NUCLEOTIDE SEQUENCE</scope>
</reference>
<feature type="coiled-coil region" evidence="1">
    <location>
        <begin position="284"/>
        <end position="318"/>
    </location>
</feature>
<sequence length="423" mass="45832">MLAICSAAKPMVFKAPKPSSNAERVSQGTKPGAQPGHKKHSTSSKQPSVSSREATKGGSSKAPTGYKTGHLKRNKDSSLTVESNPSQTSASTPVVTKMHKEDQQATGGPNSLRVTSEERANPWLSSGYDALANSIAEADPGKSAPSDFIPQQQGMNEGTKNTSYDHLFIGTDPHVLTNQTQYVSEGLETVLTQSTTDKGASNIAKQIEEVEASRTIKLEDLAKLMQNVQPSFKDLDSSEDDPIIVVDDSDEDEEPDKDGLHATSNIETEDASVPKSSSPKSSQIQELTNQVLILQSQKHKLELEKNKAEVEAALLKAQPSFTNIGQLNELLKQVHELEIEVPGDLKEIPTKLEDFTKTITSLTSQVAEVKTLQWELLAEFLCVPTQVEIVQVKLKTLDALPSLLNKVTNALNQFAQAIASKKN</sequence>
<dbReference type="Proteomes" id="UP001151760">
    <property type="component" value="Unassembled WGS sequence"/>
</dbReference>
<feature type="region of interest" description="Disordered" evidence="2">
    <location>
        <begin position="1"/>
        <end position="120"/>
    </location>
</feature>
<feature type="region of interest" description="Disordered" evidence="2">
    <location>
        <begin position="232"/>
        <end position="283"/>
    </location>
</feature>
<reference evidence="3" key="1">
    <citation type="journal article" date="2022" name="Int. J. Mol. Sci.">
        <title>Draft Genome of Tanacetum Coccineum: Genomic Comparison of Closely Related Tanacetum-Family Plants.</title>
        <authorList>
            <person name="Yamashiro T."/>
            <person name="Shiraishi A."/>
            <person name="Nakayama K."/>
            <person name="Satake H."/>
        </authorList>
    </citation>
    <scope>NUCLEOTIDE SEQUENCE</scope>
</reference>
<protein>
    <submittedName>
        <fullName evidence="3">Uncharacterized protein</fullName>
    </submittedName>
</protein>
<feature type="region of interest" description="Disordered" evidence="2">
    <location>
        <begin position="137"/>
        <end position="161"/>
    </location>
</feature>
<name>A0ABQ5ERQ0_9ASTR</name>
<organism evidence="3 4">
    <name type="scientific">Tanacetum coccineum</name>
    <dbReference type="NCBI Taxonomy" id="301880"/>
    <lineage>
        <taxon>Eukaryota</taxon>
        <taxon>Viridiplantae</taxon>
        <taxon>Streptophyta</taxon>
        <taxon>Embryophyta</taxon>
        <taxon>Tracheophyta</taxon>
        <taxon>Spermatophyta</taxon>
        <taxon>Magnoliopsida</taxon>
        <taxon>eudicotyledons</taxon>
        <taxon>Gunneridae</taxon>
        <taxon>Pentapetalae</taxon>
        <taxon>asterids</taxon>
        <taxon>campanulids</taxon>
        <taxon>Asterales</taxon>
        <taxon>Asteraceae</taxon>
        <taxon>Asteroideae</taxon>
        <taxon>Anthemideae</taxon>
        <taxon>Anthemidinae</taxon>
        <taxon>Tanacetum</taxon>
    </lineage>
</organism>
<evidence type="ECO:0000256" key="2">
    <source>
        <dbReference type="SAM" id="MobiDB-lite"/>
    </source>
</evidence>
<feature type="compositionally biased region" description="Acidic residues" evidence="2">
    <location>
        <begin position="237"/>
        <end position="256"/>
    </location>
</feature>
<feature type="compositionally biased region" description="Low complexity" evidence="2">
    <location>
        <begin position="273"/>
        <end position="282"/>
    </location>
</feature>
<comment type="caution">
    <text evidence="3">The sequence shown here is derived from an EMBL/GenBank/DDBJ whole genome shotgun (WGS) entry which is preliminary data.</text>
</comment>
<keyword evidence="4" id="KW-1185">Reference proteome</keyword>
<feature type="compositionally biased region" description="Polar residues" evidence="2">
    <location>
        <begin position="104"/>
        <end position="114"/>
    </location>
</feature>
<keyword evidence="1" id="KW-0175">Coiled coil</keyword>
<feature type="compositionally biased region" description="Polar residues" evidence="2">
    <location>
        <begin position="18"/>
        <end position="29"/>
    </location>
</feature>
<evidence type="ECO:0000256" key="1">
    <source>
        <dbReference type="SAM" id="Coils"/>
    </source>
</evidence>
<evidence type="ECO:0000313" key="3">
    <source>
        <dbReference type="EMBL" id="GJT53676.1"/>
    </source>
</evidence>
<feature type="compositionally biased region" description="Polar residues" evidence="2">
    <location>
        <begin position="149"/>
        <end position="161"/>
    </location>
</feature>